<dbReference type="PANTHER" id="PTHR33233:SF17">
    <property type="entry name" value="DUF4283 DOMAIN-CONTAINING PROTEIN"/>
    <property type="match status" value="1"/>
</dbReference>
<dbReference type="Proteomes" id="UP001311915">
    <property type="component" value="Unassembled WGS sequence"/>
</dbReference>
<comment type="caution">
    <text evidence="1">The sequence shown here is derived from an EMBL/GenBank/DDBJ whole genome shotgun (WGS) entry which is preliminary data.</text>
</comment>
<proteinExistence type="predicted"/>
<organism evidence="1 2">
    <name type="scientific">Solanum pinnatisectum</name>
    <name type="common">tansyleaf nightshade</name>
    <dbReference type="NCBI Taxonomy" id="50273"/>
    <lineage>
        <taxon>Eukaryota</taxon>
        <taxon>Viridiplantae</taxon>
        <taxon>Streptophyta</taxon>
        <taxon>Embryophyta</taxon>
        <taxon>Tracheophyta</taxon>
        <taxon>Spermatophyta</taxon>
        <taxon>Magnoliopsida</taxon>
        <taxon>eudicotyledons</taxon>
        <taxon>Gunneridae</taxon>
        <taxon>Pentapetalae</taxon>
        <taxon>asterids</taxon>
        <taxon>lamiids</taxon>
        <taxon>Solanales</taxon>
        <taxon>Solanaceae</taxon>
        <taxon>Solanoideae</taxon>
        <taxon>Solaneae</taxon>
        <taxon>Solanum</taxon>
    </lineage>
</organism>
<dbReference type="PANTHER" id="PTHR33233">
    <property type="entry name" value="ENDONUCLEASE/EXONUCLEASE/PHOSPHATASE"/>
    <property type="match status" value="1"/>
</dbReference>
<reference evidence="1 2" key="1">
    <citation type="submission" date="2023-10" db="EMBL/GenBank/DDBJ databases">
        <title>Genome-Wide Identification Analysis in wild type Solanum Pinnatisectum Reveals Some Genes Defensing Phytophthora Infestans.</title>
        <authorList>
            <person name="Sun C."/>
        </authorList>
    </citation>
    <scope>NUCLEOTIDE SEQUENCE [LARGE SCALE GENOMIC DNA]</scope>
    <source>
        <strain evidence="1">LQN</strain>
        <tissue evidence="1">Leaf</tissue>
    </source>
</reference>
<dbReference type="EMBL" id="JAWPEI010000005">
    <property type="protein sequence ID" value="KAK4727450.1"/>
    <property type="molecule type" value="Genomic_DNA"/>
</dbReference>
<protein>
    <recommendedName>
        <fullName evidence="3">Chalcone-flavonone isomerase family protein</fullName>
    </recommendedName>
</protein>
<gene>
    <name evidence="1" type="ORF">R3W88_032367</name>
</gene>
<evidence type="ECO:0008006" key="3">
    <source>
        <dbReference type="Google" id="ProtNLM"/>
    </source>
</evidence>
<sequence length="99" mass="11259">MEETQIEREPVKSKGEWVNLFAGSKLAARGMNLQFIAPVVKGGEKIVELQKEEVDKEILKWVNAIVLYVVRDSPTIGALDRFIANQWNFAAKPKIFFPQ</sequence>
<evidence type="ECO:0000313" key="1">
    <source>
        <dbReference type="EMBL" id="KAK4727450.1"/>
    </source>
</evidence>
<dbReference type="AlphaFoldDB" id="A0AAV9LNY3"/>
<name>A0AAV9LNY3_9SOLN</name>
<keyword evidence="2" id="KW-1185">Reference proteome</keyword>
<accession>A0AAV9LNY3</accession>
<evidence type="ECO:0000313" key="2">
    <source>
        <dbReference type="Proteomes" id="UP001311915"/>
    </source>
</evidence>